<dbReference type="EMBL" id="CCYD01000322">
    <property type="protein sequence ID" value="CEG38757.1"/>
    <property type="molecule type" value="Genomic_DNA"/>
</dbReference>
<proteinExistence type="inferred from homology"/>
<dbReference type="GO" id="GO:0016301">
    <property type="term" value="F:kinase activity"/>
    <property type="evidence" value="ECO:0007669"/>
    <property type="project" value="InterPro"/>
</dbReference>
<dbReference type="Proteomes" id="UP000054928">
    <property type="component" value="Unassembled WGS sequence"/>
</dbReference>
<dbReference type="Gene3D" id="1.10.135.10">
    <property type="entry name" value="ATP:guanido phosphotransferase, N-terminal domain"/>
    <property type="match status" value="1"/>
</dbReference>
<feature type="domain" description="Phosphagen kinase N-terminal" evidence="2">
    <location>
        <begin position="1"/>
        <end position="40"/>
    </location>
</feature>
<organism evidence="3 4">
    <name type="scientific">Plasmopara halstedii</name>
    <name type="common">Downy mildew of sunflower</name>
    <dbReference type="NCBI Taxonomy" id="4781"/>
    <lineage>
        <taxon>Eukaryota</taxon>
        <taxon>Sar</taxon>
        <taxon>Stramenopiles</taxon>
        <taxon>Oomycota</taxon>
        <taxon>Peronosporomycetes</taxon>
        <taxon>Peronosporales</taxon>
        <taxon>Peronosporaceae</taxon>
        <taxon>Plasmopara</taxon>
    </lineage>
</organism>
<dbReference type="PROSITE" id="PS51509">
    <property type="entry name" value="PHOSPHAGEN_KINASE_N"/>
    <property type="match status" value="1"/>
</dbReference>
<evidence type="ECO:0000259" key="2">
    <source>
        <dbReference type="PROSITE" id="PS51509"/>
    </source>
</evidence>
<sequence>MAIQTGIDNSHLGVSVVAGNEECYQVFKDLCDSVLKDDTGYFSSGPGGKSLEILCHLILFSELWERPTPSLAELRKRFTDSVSGWSMYTAVPLYCAFSKEESSVCDEYNFGSQRSSAEQQDGYVPIEQVFEAPNGVPYW</sequence>
<dbReference type="AlphaFoldDB" id="A0A0P1ADI5"/>
<evidence type="ECO:0000313" key="3">
    <source>
        <dbReference type="EMBL" id="CEG38757.1"/>
    </source>
</evidence>
<reference evidence="4" key="1">
    <citation type="submission" date="2014-09" db="EMBL/GenBank/DDBJ databases">
        <authorList>
            <person name="Sharma Rahul"/>
            <person name="Thines Marco"/>
        </authorList>
    </citation>
    <scope>NUCLEOTIDE SEQUENCE [LARGE SCALE GENOMIC DNA]</scope>
</reference>
<evidence type="ECO:0000313" key="4">
    <source>
        <dbReference type="Proteomes" id="UP000054928"/>
    </source>
</evidence>
<accession>A0A0P1ADI5</accession>
<dbReference type="InterPro" id="IPR036802">
    <property type="entry name" value="ATP-guanido_PTrfase_N_sf"/>
</dbReference>
<dbReference type="RefSeq" id="XP_024575126.1">
    <property type="nucleotide sequence ID" value="XM_024724228.1"/>
</dbReference>
<keyword evidence="3" id="KW-0808">Transferase</keyword>
<protein>
    <submittedName>
        <fullName evidence="3">ATP:guanido phosphotransferase, N-terminal</fullName>
    </submittedName>
</protein>
<evidence type="ECO:0000256" key="1">
    <source>
        <dbReference type="PROSITE-ProRule" id="PRU00842"/>
    </source>
</evidence>
<dbReference type="Pfam" id="PF02807">
    <property type="entry name" value="ATP-gua_PtransN"/>
    <property type="match status" value="1"/>
</dbReference>
<dbReference type="GeneID" id="36403866"/>
<name>A0A0P1ADI5_PLAHL</name>
<comment type="similarity">
    <text evidence="1">Belongs to the ATP:guanido phosphotransferase family.</text>
</comment>
<dbReference type="InterPro" id="IPR022413">
    <property type="entry name" value="ATP-guanido_PTrfase_N"/>
</dbReference>
<keyword evidence="4" id="KW-1185">Reference proteome</keyword>
<dbReference type="SUPFAM" id="SSF48034">
    <property type="entry name" value="Guanido kinase N-terminal domain"/>
    <property type="match status" value="1"/>
</dbReference>